<evidence type="ECO:0000259" key="4">
    <source>
        <dbReference type="Pfam" id="PF17815"/>
    </source>
</evidence>
<dbReference type="InterPro" id="IPR009003">
    <property type="entry name" value="Peptidase_S1_PA"/>
</dbReference>
<keyword evidence="2" id="KW-0378">Hydrolase</keyword>
<evidence type="ECO:0000313" key="5">
    <source>
        <dbReference type="EMBL" id="KAH0906477.1"/>
    </source>
</evidence>
<feature type="domain" description="Protease Do-like PDZ" evidence="4">
    <location>
        <begin position="311"/>
        <end position="416"/>
    </location>
</feature>
<protein>
    <recommendedName>
        <fullName evidence="4">Protease Do-like PDZ domain-containing protein</fullName>
    </recommendedName>
</protein>
<comment type="caution">
    <text evidence="5">The sequence shown here is derived from an EMBL/GenBank/DDBJ whole genome shotgun (WGS) entry which is preliminary data.</text>
</comment>
<dbReference type="InterPro" id="IPR041517">
    <property type="entry name" value="DEGP_PDZ"/>
</dbReference>
<keyword evidence="1" id="KW-0645">Protease</keyword>
<keyword evidence="3" id="KW-0720">Serine protease</keyword>
<accession>A0ABQ8BNV0</accession>
<evidence type="ECO:0000256" key="2">
    <source>
        <dbReference type="ARBA" id="ARBA00022801"/>
    </source>
</evidence>
<feature type="non-terminal residue" evidence="5">
    <location>
        <position position="1"/>
    </location>
</feature>
<dbReference type="Gene3D" id="2.40.10.10">
    <property type="entry name" value="Trypsin-like serine proteases"/>
    <property type="match status" value="1"/>
</dbReference>
<sequence length="422" mass="47590">IFNLEREDSEEPSSCVKSLIRLSEKLQWLTNLVQDMFQKEKVFQKKPTCYKTKVESVGYPVTQREGVGFWFAHTLLNMLFRSVRIVARFYNSSNTTIPRFLYYPLISQNESRSAIDSVVKIFSFYRLPNTTEEEYSGSGFAISGRRILTSAHVANHSYVQVRKHGSPTKHKAKVEAFGYECDLAILVVTPFRLQKVLGDNGGPVVMGKKVVGMSIKSRSFSENNYIITTPIINHFLSGVEETGQYIGLCSLNITYQSMEDAQIRKYFKMSPEMTGVLINEVYPLSGAHGILKKEDAILAIDGVSIGNNGTGFVFVPLSKPFIDDSADMCECPTNEKARMSGEQIVIISKFLMNDTTKGYNHLKLLRVMKVNGVEVLNLRHLRQLVEECCAEQLSFDLENGNVIAENCKSAKEETPEQHHYPS</sequence>
<dbReference type="Proteomes" id="UP000824890">
    <property type="component" value="Unassembled WGS sequence"/>
</dbReference>
<evidence type="ECO:0000256" key="1">
    <source>
        <dbReference type="ARBA" id="ARBA00022670"/>
    </source>
</evidence>
<dbReference type="PANTHER" id="PTHR45980">
    <property type="match status" value="1"/>
</dbReference>
<proteinExistence type="predicted"/>
<keyword evidence="6" id="KW-1185">Reference proteome</keyword>
<evidence type="ECO:0000313" key="6">
    <source>
        <dbReference type="Proteomes" id="UP000824890"/>
    </source>
</evidence>
<gene>
    <name evidence="5" type="ORF">HID58_038304</name>
</gene>
<dbReference type="InterPro" id="IPR046449">
    <property type="entry name" value="DEGP_PDZ_sf"/>
</dbReference>
<dbReference type="SUPFAM" id="SSF50494">
    <property type="entry name" value="Trypsin-like serine proteases"/>
    <property type="match status" value="1"/>
</dbReference>
<name>A0ABQ8BNV0_BRANA</name>
<dbReference type="PANTHER" id="PTHR45980:SF9">
    <property type="entry name" value="PROTEASE DO-LIKE 10, MITOCHONDRIAL-RELATED"/>
    <property type="match status" value="1"/>
</dbReference>
<dbReference type="Gene3D" id="3.20.190.20">
    <property type="match status" value="1"/>
</dbReference>
<dbReference type="Pfam" id="PF17815">
    <property type="entry name" value="PDZ_3"/>
    <property type="match status" value="1"/>
</dbReference>
<reference evidence="5 6" key="1">
    <citation type="submission" date="2021-05" db="EMBL/GenBank/DDBJ databases">
        <title>Genome Assembly of Synthetic Allotetraploid Brassica napus Reveals Homoeologous Exchanges between Subgenomes.</title>
        <authorList>
            <person name="Davis J.T."/>
        </authorList>
    </citation>
    <scope>NUCLEOTIDE SEQUENCE [LARGE SCALE GENOMIC DNA]</scope>
    <source>
        <strain evidence="6">cv. Da-Ae</strain>
        <tissue evidence="5">Seedling</tissue>
    </source>
</reference>
<organism evidence="5 6">
    <name type="scientific">Brassica napus</name>
    <name type="common">Rape</name>
    <dbReference type="NCBI Taxonomy" id="3708"/>
    <lineage>
        <taxon>Eukaryota</taxon>
        <taxon>Viridiplantae</taxon>
        <taxon>Streptophyta</taxon>
        <taxon>Embryophyta</taxon>
        <taxon>Tracheophyta</taxon>
        <taxon>Spermatophyta</taxon>
        <taxon>Magnoliopsida</taxon>
        <taxon>eudicotyledons</taxon>
        <taxon>Gunneridae</taxon>
        <taxon>Pentapetalae</taxon>
        <taxon>rosids</taxon>
        <taxon>malvids</taxon>
        <taxon>Brassicales</taxon>
        <taxon>Brassicaceae</taxon>
        <taxon>Brassiceae</taxon>
        <taxon>Brassica</taxon>
    </lineage>
</organism>
<dbReference type="EMBL" id="JAGKQM010000010">
    <property type="protein sequence ID" value="KAH0906477.1"/>
    <property type="molecule type" value="Genomic_DNA"/>
</dbReference>
<dbReference type="InterPro" id="IPR043504">
    <property type="entry name" value="Peptidase_S1_PA_chymotrypsin"/>
</dbReference>
<evidence type="ECO:0000256" key="3">
    <source>
        <dbReference type="ARBA" id="ARBA00022825"/>
    </source>
</evidence>